<dbReference type="PROSITE" id="PS51257">
    <property type="entry name" value="PROKAR_LIPOPROTEIN"/>
    <property type="match status" value="1"/>
</dbReference>
<proteinExistence type="predicted"/>
<accession>A0ABV5F935</accession>
<dbReference type="EMBL" id="JBHMFC010000011">
    <property type="protein sequence ID" value="MFB9055953.1"/>
    <property type="molecule type" value="Genomic_DNA"/>
</dbReference>
<evidence type="ECO:0008006" key="3">
    <source>
        <dbReference type="Google" id="ProtNLM"/>
    </source>
</evidence>
<keyword evidence="2" id="KW-1185">Reference proteome</keyword>
<organism evidence="1 2">
    <name type="scientific">Mariniflexile ostreae</name>
    <dbReference type="NCBI Taxonomy" id="1520892"/>
    <lineage>
        <taxon>Bacteria</taxon>
        <taxon>Pseudomonadati</taxon>
        <taxon>Bacteroidota</taxon>
        <taxon>Flavobacteriia</taxon>
        <taxon>Flavobacteriales</taxon>
        <taxon>Flavobacteriaceae</taxon>
        <taxon>Mariniflexile</taxon>
    </lineage>
</organism>
<name>A0ABV5F935_9FLAO</name>
<gene>
    <name evidence="1" type="ORF">ACFFU9_04290</name>
</gene>
<evidence type="ECO:0000313" key="2">
    <source>
        <dbReference type="Proteomes" id="UP001589585"/>
    </source>
</evidence>
<reference evidence="1 2" key="1">
    <citation type="submission" date="2024-09" db="EMBL/GenBank/DDBJ databases">
        <authorList>
            <person name="Sun Q."/>
            <person name="Mori K."/>
        </authorList>
    </citation>
    <scope>NUCLEOTIDE SEQUENCE [LARGE SCALE GENOMIC DNA]</scope>
    <source>
        <strain evidence="1 2">CECT 8622</strain>
    </source>
</reference>
<dbReference type="Proteomes" id="UP001589585">
    <property type="component" value="Unassembled WGS sequence"/>
</dbReference>
<comment type="caution">
    <text evidence="1">The sequence shown here is derived from an EMBL/GenBank/DDBJ whole genome shotgun (WGS) entry which is preliminary data.</text>
</comment>
<evidence type="ECO:0000313" key="1">
    <source>
        <dbReference type="EMBL" id="MFB9055953.1"/>
    </source>
</evidence>
<dbReference type="RefSeq" id="WP_379860145.1">
    <property type="nucleotide sequence ID" value="NZ_JBHMFC010000011.1"/>
</dbReference>
<sequence length="343" mass="37856">MKKPKLFNKHSNKMTKHLRNIFGTLVVTTLLFTSCDKKESIDNDCDGNCNPATAESFNNLREKALDKLTQNFQFDAEDTNVVFTSQKGVKISINTSCLTLNGEPVTGPVDLEYVEIFEKGNMLATNKPTMGLKPNGDKALLLTGGEFFVEATQNGTALETTCSFQMEIPADLTGGVDPEMILWDGIIDDDGNLVWDEQERDAANGKGGVFGEGNQYFGFFQSFGWTNVDRFYNDSREKTTILVGVPTGYNNANSAVYISYDGEETGLAQLDTYDETTGLFSEHYGQIPIGLECHIIFATEENNNWKYAIKAVTIVENDIITFTEAETELATEAQLATLINGLP</sequence>
<protein>
    <recommendedName>
        <fullName evidence="3">Lipoprotein</fullName>
    </recommendedName>
</protein>